<dbReference type="EMBL" id="BPLQ01014945">
    <property type="protein sequence ID" value="GIY84649.1"/>
    <property type="molecule type" value="Genomic_DNA"/>
</dbReference>
<evidence type="ECO:0000313" key="1">
    <source>
        <dbReference type="EMBL" id="GIY84649.1"/>
    </source>
</evidence>
<proteinExistence type="predicted"/>
<organism evidence="1 2">
    <name type="scientific">Caerostris darwini</name>
    <dbReference type="NCBI Taxonomy" id="1538125"/>
    <lineage>
        <taxon>Eukaryota</taxon>
        <taxon>Metazoa</taxon>
        <taxon>Ecdysozoa</taxon>
        <taxon>Arthropoda</taxon>
        <taxon>Chelicerata</taxon>
        <taxon>Arachnida</taxon>
        <taxon>Araneae</taxon>
        <taxon>Araneomorphae</taxon>
        <taxon>Entelegynae</taxon>
        <taxon>Araneoidea</taxon>
        <taxon>Araneidae</taxon>
        <taxon>Caerostris</taxon>
    </lineage>
</organism>
<sequence length="179" mass="19843">MLKEVKTKTLVSRKDSVVTNNLPSNCGRTTDKANHKGLGFSAHILTLTPQLPMLKEVKTETFVSRKDSAVTNNLPSNWTGDEGEGEPLGTRVFCPHLLDVMRMGGSSNLTLQLPMLKEVKTETLVSRKDSAITNNLPSNWPGDEGEGEPLGTRVFCPHLLDVRRMWGGWGWEAQDEELK</sequence>
<evidence type="ECO:0000313" key="2">
    <source>
        <dbReference type="Proteomes" id="UP001054837"/>
    </source>
</evidence>
<accession>A0AAV4WSL2</accession>
<reference evidence="1 2" key="1">
    <citation type="submission" date="2021-06" db="EMBL/GenBank/DDBJ databases">
        <title>Caerostris darwini draft genome.</title>
        <authorList>
            <person name="Kono N."/>
            <person name="Arakawa K."/>
        </authorList>
    </citation>
    <scope>NUCLEOTIDE SEQUENCE [LARGE SCALE GENOMIC DNA]</scope>
</reference>
<dbReference type="AlphaFoldDB" id="A0AAV4WSL2"/>
<dbReference type="Proteomes" id="UP001054837">
    <property type="component" value="Unassembled WGS sequence"/>
</dbReference>
<protein>
    <recommendedName>
        <fullName evidence="3">Prolactin receptor</fullName>
    </recommendedName>
</protein>
<name>A0AAV4WSL2_9ARAC</name>
<comment type="caution">
    <text evidence="1">The sequence shown here is derived from an EMBL/GenBank/DDBJ whole genome shotgun (WGS) entry which is preliminary data.</text>
</comment>
<evidence type="ECO:0008006" key="3">
    <source>
        <dbReference type="Google" id="ProtNLM"/>
    </source>
</evidence>
<keyword evidence="2" id="KW-1185">Reference proteome</keyword>
<gene>
    <name evidence="1" type="ORF">CDAR_466261</name>
</gene>